<dbReference type="InterPro" id="IPR036390">
    <property type="entry name" value="WH_DNA-bd_sf"/>
</dbReference>
<dbReference type="Pfam" id="PF00126">
    <property type="entry name" value="HTH_1"/>
    <property type="match status" value="1"/>
</dbReference>
<dbReference type="AlphaFoldDB" id="A0A679J3Y0"/>
<protein>
    <recommendedName>
        <fullName evidence="4">LuxR family transcriptional regulator</fullName>
    </recommendedName>
</protein>
<dbReference type="EMBL" id="LR743504">
    <property type="protein sequence ID" value="CAA2103338.1"/>
    <property type="molecule type" value="Genomic_DNA"/>
</dbReference>
<evidence type="ECO:0000313" key="3">
    <source>
        <dbReference type="EMBL" id="CAA2103338.1"/>
    </source>
</evidence>
<feature type="domain" description="HTH lysR-type" evidence="1">
    <location>
        <begin position="24"/>
        <end position="80"/>
    </location>
</feature>
<dbReference type="PANTHER" id="PTHR38431">
    <property type="entry name" value="BLL2305 PROTEIN"/>
    <property type="match status" value="1"/>
</dbReference>
<dbReference type="SUPFAM" id="SSF46785">
    <property type="entry name" value="Winged helix' DNA-binding domain"/>
    <property type="match status" value="1"/>
</dbReference>
<dbReference type="Gene3D" id="1.10.10.10">
    <property type="entry name" value="Winged helix-like DNA-binding domain superfamily/Winged helix DNA-binding domain"/>
    <property type="match status" value="1"/>
</dbReference>
<evidence type="ECO:0000259" key="2">
    <source>
        <dbReference type="Pfam" id="PF12727"/>
    </source>
</evidence>
<reference evidence="3" key="1">
    <citation type="submission" date="2019-12" db="EMBL/GenBank/DDBJ databases">
        <authorList>
            <person name="Cremers G."/>
        </authorList>
    </citation>
    <scope>NUCLEOTIDE SEQUENCE</scope>
    <source>
        <strain evidence="3">Mbul1</strain>
    </source>
</reference>
<accession>A0A679J3Y0</accession>
<dbReference type="InterPro" id="IPR000847">
    <property type="entry name" value="LysR_HTH_N"/>
</dbReference>
<dbReference type="InterPro" id="IPR024370">
    <property type="entry name" value="PBP_domain"/>
</dbReference>
<dbReference type="InterPro" id="IPR036388">
    <property type="entry name" value="WH-like_DNA-bd_sf"/>
</dbReference>
<feature type="domain" description="PBP" evidence="2">
    <location>
        <begin position="139"/>
        <end position="300"/>
    </location>
</feature>
<gene>
    <name evidence="3" type="ORF">MBUL_02144</name>
</gene>
<name>A0A679J3Y0_9HYPH</name>
<dbReference type="GO" id="GO:0003700">
    <property type="term" value="F:DNA-binding transcription factor activity"/>
    <property type="evidence" value="ECO:0007669"/>
    <property type="project" value="InterPro"/>
</dbReference>
<sequence length="326" mass="34207">MKVGLILDGTIAAAGRQLAFAPTLALLDAVASEGSLQGAAALLDLSYRSAWGRFQILEDALGQPVIRKTKGHGSVLTPFGAAFHQALVTASRASGEIIDREEKRLAATLAGLIGRAAGLLTFAVSHDSVLLDALREMGGITVTIAGSMDALSHLEAGRADGAGFHFGAATPDPGSVFADILADPAFLTRPVLRREQGLMLQRGNPFAVTAITDLTTGGIRFVNRQLGAGTRIWFDRLCAEAGIRGRDIRGYETEEFTHQAVGALIASGAADVGMGTRAIAERFELDYLPLGEETYFLSVRAFVGGERLDAIAATIGRRADATPGYA</sequence>
<evidence type="ECO:0008006" key="4">
    <source>
        <dbReference type="Google" id="ProtNLM"/>
    </source>
</evidence>
<dbReference type="Pfam" id="PF12727">
    <property type="entry name" value="PBP_like"/>
    <property type="match status" value="1"/>
</dbReference>
<evidence type="ECO:0000259" key="1">
    <source>
        <dbReference type="Pfam" id="PF00126"/>
    </source>
</evidence>
<proteinExistence type="predicted"/>
<dbReference type="PANTHER" id="PTHR38431:SF1">
    <property type="entry name" value="BLL2305 PROTEIN"/>
    <property type="match status" value="1"/>
</dbReference>
<organism evidence="3">
    <name type="scientific">Methylobacterium bullatum</name>
    <dbReference type="NCBI Taxonomy" id="570505"/>
    <lineage>
        <taxon>Bacteria</taxon>
        <taxon>Pseudomonadati</taxon>
        <taxon>Pseudomonadota</taxon>
        <taxon>Alphaproteobacteria</taxon>
        <taxon>Hyphomicrobiales</taxon>
        <taxon>Methylobacteriaceae</taxon>
        <taxon>Methylobacterium</taxon>
    </lineage>
</organism>